<evidence type="ECO:0000313" key="2">
    <source>
        <dbReference type="EMBL" id="GER32629.1"/>
    </source>
</evidence>
<protein>
    <submittedName>
        <fullName evidence="2">FUS3-complementing gene 1</fullName>
    </submittedName>
</protein>
<accession>A0A5A7PIN9</accession>
<feature type="compositionally biased region" description="Basic and acidic residues" evidence="1">
    <location>
        <begin position="33"/>
        <end position="51"/>
    </location>
</feature>
<comment type="caution">
    <text evidence="2">The sequence shown here is derived from an EMBL/GenBank/DDBJ whole genome shotgun (WGS) entry which is preliminary data.</text>
</comment>
<name>A0A5A7PIN9_STRAF</name>
<dbReference type="AlphaFoldDB" id="A0A5A7PIN9"/>
<proteinExistence type="predicted"/>
<reference evidence="3" key="1">
    <citation type="journal article" date="2019" name="Curr. Biol.">
        <title>Genome Sequence of Striga asiatica Provides Insight into the Evolution of Plant Parasitism.</title>
        <authorList>
            <person name="Yoshida S."/>
            <person name="Kim S."/>
            <person name="Wafula E.K."/>
            <person name="Tanskanen J."/>
            <person name="Kim Y.M."/>
            <person name="Honaas L."/>
            <person name="Yang Z."/>
            <person name="Spallek T."/>
            <person name="Conn C.E."/>
            <person name="Ichihashi Y."/>
            <person name="Cheong K."/>
            <person name="Cui S."/>
            <person name="Der J.P."/>
            <person name="Gundlach H."/>
            <person name="Jiao Y."/>
            <person name="Hori C."/>
            <person name="Ishida J.K."/>
            <person name="Kasahara H."/>
            <person name="Kiba T."/>
            <person name="Kim M.S."/>
            <person name="Koo N."/>
            <person name="Laohavisit A."/>
            <person name="Lee Y.H."/>
            <person name="Lumba S."/>
            <person name="McCourt P."/>
            <person name="Mortimer J.C."/>
            <person name="Mutuku J.M."/>
            <person name="Nomura T."/>
            <person name="Sasaki-Sekimoto Y."/>
            <person name="Seto Y."/>
            <person name="Wang Y."/>
            <person name="Wakatake T."/>
            <person name="Sakakibara H."/>
            <person name="Demura T."/>
            <person name="Yamaguchi S."/>
            <person name="Yoneyama K."/>
            <person name="Manabe R.I."/>
            <person name="Nelson D.C."/>
            <person name="Schulman A.H."/>
            <person name="Timko M.P."/>
            <person name="dePamphilis C.W."/>
            <person name="Choi D."/>
            <person name="Shirasu K."/>
        </authorList>
    </citation>
    <scope>NUCLEOTIDE SEQUENCE [LARGE SCALE GENOMIC DNA]</scope>
    <source>
        <strain evidence="3">cv. UVA1</strain>
    </source>
</reference>
<feature type="region of interest" description="Disordered" evidence="1">
    <location>
        <begin position="27"/>
        <end position="64"/>
    </location>
</feature>
<organism evidence="2 3">
    <name type="scientific">Striga asiatica</name>
    <name type="common">Asiatic witchweed</name>
    <name type="synonym">Buchnera asiatica</name>
    <dbReference type="NCBI Taxonomy" id="4170"/>
    <lineage>
        <taxon>Eukaryota</taxon>
        <taxon>Viridiplantae</taxon>
        <taxon>Streptophyta</taxon>
        <taxon>Embryophyta</taxon>
        <taxon>Tracheophyta</taxon>
        <taxon>Spermatophyta</taxon>
        <taxon>Magnoliopsida</taxon>
        <taxon>eudicotyledons</taxon>
        <taxon>Gunneridae</taxon>
        <taxon>Pentapetalae</taxon>
        <taxon>asterids</taxon>
        <taxon>lamiids</taxon>
        <taxon>Lamiales</taxon>
        <taxon>Orobanchaceae</taxon>
        <taxon>Buchnereae</taxon>
        <taxon>Striga</taxon>
    </lineage>
</organism>
<evidence type="ECO:0000256" key="1">
    <source>
        <dbReference type="SAM" id="MobiDB-lite"/>
    </source>
</evidence>
<keyword evidence="3" id="KW-1185">Reference proteome</keyword>
<dbReference type="Proteomes" id="UP000325081">
    <property type="component" value="Unassembled WGS sequence"/>
</dbReference>
<gene>
    <name evidence="2" type="ORF">STAS_08701</name>
</gene>
<sequence>MRLTEKVQSLGIITLYNTRPFSGRFHPRAKASSLRDADSGPKASSLRDADSGLKASSSRDVADCGPRACFPGTFPELLSPMDSTIPRRALGKPAVKERVGRYAKCLPVDPTRPDALVGLEQVSNLVSHDLGGPTCVSSRPTHAQATLKHASLAG</sequence>
<evidence type="ECO:0000313" key="3">
    <source>
        <dbReference type="Proteomes" id="UP000325081"/>
    </source>
</evidence>
<dbReference type="EMBL" id="BKCP01004627">
    <property type="protein sequence ID" value="GER32629.1"/>
    <property type="molecule type" value="Genomic_DNA"/>
</dbReference>